<dbReference type="InterPro" id="IPR036852">
    <property type="entry name" value="Peptidase_S8/S53_dom_sf"/>
</dbReference>
<dbReference type="GO" id="GO:0004252">
    <property type="term" value="F:serine-type endopeptidase activity"/>
    <property type="evidence" value="ECO:0007669"/>
    <property type="project" value="InterPro"/>
</dbReference>
<dbReference type="EMBL" id="JAIQCV010000005">
    <property type="protein sequence ID" value="KAH1097038.1"/>
    <property type="molecule type" value="Genomic_DNA"/>
</dbReference>
<dbReference type="InterPro" id="IPR000209">
    <property type="entry name" value="Peptidase_S8/S53_dom"/>
</dbReference>
<protein>
    <recommendedName>
        <fullName evidence="4">Peptidase S8/S53 domain-containing protein</fullName>
    </recommendedName>
</protein>
<organism evidence="5 6">
    <name type="scientific">Gossypium stocksii</name>
    <dbReference type="NCBI Taxonomy" id="47602"/>
    <lineage>
        <taxon>Eukaryota</taxon>
        <taxon>Viridiplantae</taxon>
        <taxon>Streptophyta</taxon>
        <taxon>Embryophyta</taxon>
        <taxon>Tracheophyta</taxon>
        <taxon>Spermatophyta</taxon>
        <taxon>Magnoliopsida</taxon>
        <taxon>eudicotyledons</taxon>
        <taxon>Gunneridae</taxon>
        <taxon>Pentapetalae</taxon>
        <taxon>rosids</taxon>
        <taxon>malvids</taxon>
        <taxon>Malvales</taxon>
        <taxon>Malvaceae</taxon>
        <taxon>Malvoideae</taxon>
        <taxon>Gossypium</taxon>
    </lineage>
</organism>
<accession>A0A9D4A763</accession>
<dbReference type="AlphaFoldDB" id="A0A9D4A763"/>
<evidence type="ECO:0000256" key="2">
    <source>
        <dbReference type="ARBA" id="ARBA00022729"/>
    </source>
</evidence>
<evidence type="ECO:0000256" key="3">
    <source>
        <dbReference type="PROSITE-ProRule" id="PRU01240"/>
    </source>
</evidence>
<dbReference type="InterPro" id="IPR045051">
    <property type="entry name" value="SBT"/>
</dbReference>
<proteinExistence type="inferred from homology"/>
<dbReference type="OrthoDB" id="968273at2759"/>
<dbReference type="GO" id="GO:0006508">
    <property type="term" value="P:proteolysis"/>
    <property type="evidence" value="ECO:0007669"/>
    <property type="project" value="InterPro"/>
</dbReference>
<gene>
    <name evidence="5" type="ORF">J1N35_013959</name>
</gene>
<dbReference type="PROSITE" id="PS51892">
    <property type="entry name" value="SUBTILASE"/>
    <property type="match status" value="1"/>
</dbReference>
<feature type="domain" description="Peptidase S8/S53" evidence="4">
    <location>
        <begin position="15"/>
        <end position="64"/>
    </location>
</feature>
<dbReference type="Proteomes" id="UP000828251">
    <property type="component" value="Unassembled WGS sequence"/>
</dbReference>
<evidence type="ECO:0000256" key="1">
    <source>
        <dbReference type="ARBA" id="ARBA00011073"/>
    </source>
</evidence>
<evidence type="ECO:0000313" key="6">
    <source>
        <dbReference type="Proteomes" id="UP000828251"/>
    </source>
</evidence>
<dbReference type="Gene3D" id="3.40.50.200">
    <property type="entry name" value="Peptidase S8/S53 domain"/>
    <property type="match status" value="1"/>
</dbReference>
<sequence>MDVASQGDYGLVTDYEFNSGTSIVTPHVAEVAALLKAINPNWSLAAIQLALMSTAYTINKNGITLTNQSYVTPVTLLDYGVGHINPNKALDPRLMYDIDTQDYINFIYDLGYNDPKMSATLRRNRWNCTQNKQTLL</sequence>
<comment type="caution">
    <text evidence="5">The sequence shown here is derived from an EMBL/GenBank/DDBJ whole genome shotgun (WGS) entry which is preliminary data.</text>
</comment>
<name>A0A9D4A763_9ROSI</name>
<reference evidence="5 6" key="1">
    <citation type="journal article" date="2021" name="Plant Biotechnol. J.">
        <title>Multi-omics assisted identification of the key and species-specific regulatory components of drought-tolerant mechanisms in Gossypium stocksii.</title>
        <authorList>
            <person name="Yu D."/>
            <person name="Ke L."/>
            <person name="Zhang D."/>
            <person name="Wu Y."/>
            <person name="Sun Y."/>
            <person name="Mei J."/>
            <person name="Sun J."/>
            <person name="Sun Y."/>
        </authorList>
    </citation>
    <scope>NUCLEOTIDE SEQUENCE [LARGE SCALE GENOMIC DNA]</scope>
    <source>
        <strain evidence="6">cv. E1</strain>
        <tissue evidence="5">Leaf</tissue>
    </source>
</reference>
<evidence type="ECO:0000313" key="5">
    <source>
        <dbReference type="EMBL" id="KAH1097038.1"/>
    </source>
</evidence>
<comment type="caution">
    <text evidence="3">Lacks conserved residue(s) required for the propagation of feature annotation.</text>
</comment>
<keyword evidence="6" id="KW-1185">Reference proteome</keyword>
<dbReference type="Pfam" id="PF00082">
    <property type="entry name" value="Peptidase_S8"/>
    <property type="match status" value="1"/>
</dbReference>
<dbReference type="PANTHER" id="PTHR10795">
    <property type="entry name" value="PROPROTEIN CONVERTASE SUBTILISIN/KEXIN"/>
    <property type="match status" value="1"/>
</dbReference>
<dbReference type="SUPFAM" id="SSF52743">
    <property type="entry name" value="Subtilisin-like"/>
    <property type="match status" value="1"/>
</dbReference>
<keyword evidence="2" id="KW-0732">Signal</keyword>
<evidence type="ECO:0000259" key="4">
    <source>
        <dbReference type="Pfam" id="PF00082"/>
    </source>
</evidence>
<comment type="similarity">
    <text evidence="1 3">Belongs to the peptidase S8 family.</text>
</comment>